<feature type="compositionally biased region" description="Polar residues" evidence="1">
    <location>
        <begin position="1"/>
        <end position="16"/>
    </location>
</feature>
<sequence>MDTKIATASRSTTDHQPTPPAPTPDMDSVDASIARTRRVQHLSAVVRARFDETDRHTDDPEALAKAVVEALYRAHPHIRLEDALELARIVERPPEADSTKRAIEHVVEDACSHLNAWGRFGPANATSPSEHERARV</sequence>
<dbReference type="OrthoDB" id="346109at2157"/>
<name>A0A2I8VQV1_9EURY</name>
<dbReference type="RefSeq" id="WP_103427985.1">
    <property type="nucleotide sequence ID" value="NZ_CP026311.1"/>
</dbReference>
<keyword evidence="3" id="KW-1185">Reference proteome</keyword>
<dbReference type="KEGG" id="srub:C2R22_22325"/>
<feature type="region of interest" description="Disordered" evidence="1">
    <location>
        <begin position="1"/>
        <end position="29"/>
    </location>
</feature>
<dbReference type="AlphaFoldDB" id="A0A2I8VQV1"/>
<evidence type="ECO:0000313" key="3">
    <source>
        <dbReference type="Proteomes" id="UP000236584"/>
    </source>
</evidence>
<gene>
    <name evidence="2" type="ORF">C2R22_22325</name>
</gene>
<dbReference type="EMBL" id="CP026311">
    <property type="protein sequence ID" value="AUV84297.1"/>
    <property type="molecule type" value="Genomic_DNA"/>
</dbReference>
<evidence type="ECO:0000256" key="1">
    <source>
        <dbReference type="SAM" id="MobiDB-lite"/>
    </source>
</evidence>
<keyword evidence="2" id="KW-0614">Plasmid</keyword>
<dbReference type="GeneID" id="35594891"/>
<dbReference type="Proteomes" id="UP000236584">
    <property type="component" value="Plasmid unnamed2"/>
</dbReference>
<geneLocation type="plasmid" evidence="2">
    <name>unnamed2</name>
</geneLocation>
<accession>A0A2I8VQV1</accession>
<proteinExistence type="predicted"/>
<reference evidence="2 3" key="1">
    <citation type="submission" date="2018-01" db="EMBL/GenBank/DDBJ databases">
        <title>Complete genome sequence of Salinigranum rubrum GX10T, an extremely halophilic archaeon isolated from a marine solar saltern.</title>
        <authorList>
            <person name="Han S."/>
        </authorList>
    </citation>
    <scope>NUCLEOTIDE SEQUENCE [LARGE SCALE GENOMIC DNA]</scope>
    <source>
        <strain evidence="2 3">GX10</strain>
        <plasmid evidence="3">Plasmid unnamed2</plasmid>
    </source>
</reference>
<protein>
    <submittedName>
        <fullName evidence="2">Uncharacterized protein</fullName>
    </submittedName>
</protein>
<evidence type="ECO:0000313" key="2">
    <source>
        <dbReference type="EMBL" id="AUV84297.1"/>
    </source>
</evidence>
<organism evidence="2 3">
    <name type="scientific">Salinigranum rubrum</name>
    <dbReference type="NCBI Taxonomy" id="755307"/>
    <lineage>
        <taxon>Archaea</taxon>
        <taxon>Methanobacteriati</taxon>
        <taxon>Methanobacteriota</taxon>
        <taxon>Stenosarchaea group</taxon>
        <taxon>Halobacteria</taxon>
        <taxon>Halobacteriales</taxon>
        <taxon>Haloferacaceae</taxon>
        <taxon>Salinigranum</taxon>
    </lineage>
</organism>